<feature type="region of interest" description="Disordered" evidence="1">
    <location>
        <begin position="44"/>
        <end position="68"/>
    </location>
</feature>
<evidence type="ECO:0000313" key="3">
    <source>
        <dbReference type="EMBL" id="MBN7823289.1"/>
    </source>
</evidence>
<protein>
    <recommendedName>
        <fullName evidence="5">TonB-dependent siderophore receptor</fullName>
    </recommendedName>
</protein>
<organism evidence="3 4">
    <name type="scientific">Bowmanella yangjiangensis</name>
    <dbReference type="NCBI Taxonomy" id="2811230"/>
    <lineage>
        <taxon>Bacteria</taxon>
        <taxon>Pseudomonadati</taxon>
        <taxon>Pseudomonadota</taxon>
        <taxon>Gammaproteobacteria</taxon>
        <taxon>Alteromonadales</taxon>
        <taxon>Alteromonadaceae</taxon>
        <taxon>Bowmanella</taxon>
    </lineage>
</organism>
<reference evidence="3 4" key="1">
    <citation type="submission" date="2021-03" db="EMBL/GenBank/DDBJ databases">
        <title>novel species isolated from a fishpond in China.</title>
        <authorList>
            <person name="Lu H."/>
            <person name="Cai Z."/>
        </authorList>
    </citation>
    <scope>NUCLEOTIDE SEQUENCE [LARGE SCALE GENOMIC DNA]</scope>
    <source>
        <strain evidence="3 4">Y57</strain>
    </source>
</reference>
<evidence type="ECO:0008006" key="5">
    <source>
        <dbReference type="Google" id="ProtNLM"/>
    </source>
</evidence>
<evidence type="ECO:0000256" key="1">
    <source>
        <dbReference type="SAM" id="MobiDB-lite"/>
    </source>
</evidence>
<evidence type="ECO:0000313" key="4">
    <source>
        <dbReference type="Proteomes" id="UP000663992"/>
    </source>
</evidence>
<feature type="chain" id="PRO_5046228055" description="TonB-dependent siderophore receptor" evidence="2">
    <location>
        <begin position="34"/>
        <end position="68"/>
    </location>
</feature>
<gene>
    <name evidence="3" type="ORF">J0A65_25715</name>
</gene>
<keyword evidence="2" id="KW-0732">Signal</keyword>
<name>A0ABS3D373_9ALTE</name>
<proteinExistence type="predicted"/>
<feature type="signal peptide" evidence="2">
    <location>
        <begin position="1"/>
        <end position="33"/>
    </location>
</feature>
<comment type="caution">
    <text evidence="3">The sequence shown here is derived from an EMBL/GenBank/DDBJ whole genome shotgun (WGS) entry which is preliminary data.</text>
</comment>
<dbReference type="RefSeq" id="WP_206597043.1">
    <property type="nucleotide sequence ID" value="NZ_JAFKCS010000572.1"/>
</dbReference>
<keyword evidence="4" id="KW-1185">Reference proteome</keyword>
<dbReference type="Proteomes" id="UP000663992">
    <property type="component" value="Unassembled WGS sequence"/>
</dbReference>
<accession>A0ABS3D373</accession>
<sequence>MRATNYDQVLPVKRVLATAIGLAIASLTLPALADESLKLDSVTVKGEQEGDYKTESVSSPKYTAPLLD</sequence>
<feature type="non-terminal residue" evidence="3">
    <location>
        <position position="68"/>
    </location>
</feature>
<evidence type="ECO:0000256" key="2">
    <source>
        <dbReference type="SAM" id="SignalP"/>
    </source>
</evidence>
<dbReference type="EMBL" id="JAFKCS010000572">
    <property type="protein sequence ID" value="MBN7823289.1"/>
    <property type="molecule type" value="Genomic_DNA"/>
</dbReference>